<dbReference type="GO" id="GO:0080142">
    <property type="term" value="P:regulation of salicylic acid biosynthetic process"/>
    <property type="evidence" value="ECO:0007669"/>
    <property type="project" value="TreeGrafter"/>
</dbReference>
<feature type="domain" description="Calmodulin binding protein-like N-terminal" evidence="9">
    <location>
        <begin position="93"/>
        <end position="237"/>
    </location>
</feature>
<proteinExistence type="inferred from homology"/>
<dbReference type="Pfam" id="PF20451">
    <property type="entry name" value="Calmod_bind_M"/>
    <property type="match status" value="1"/>
</dbReference>
<evidence type="ECO:0000259" key="9">
    <source>
        <dbReference type="Pfam" id="PF07887"/>
    </source>
</evidence>
<keyword evidence="4" id="KW-0238">DNA-binding</keyword>
<keyword evidence="6" id="KW-0804">Transcription</keyword>
<dbReference type="InterPro" id="IPR012416">
    <property type="entry name" value="CBP60"/>
</dbReference>
<dbReference type="KEGG" id="sind:105157173"/>
<evidence type="ECO:0000256" key="6">
    <source>
        <dbReference type="ARBA" id="ARBA00023163"/>
    </source>
</evidence>
<evidence type="ECO:0000256" key="3">
    <source>
        <dbReference type="ARBA" id="ARBA00023015"/>
    </source>
</evidence>
<feature type="compositionally biased region" description="Polar residues" evidence="8">
    <location>
        <begin position="13"/>
        <end position="22"/>
    </location>
</feature>
<dbReference type="InterPro" id="IPR046830">
    <property type="entry name" value="Calmod_bind_M"/>
</dbReference>
<evidence type="ECO:0000313" key="13">
    <source>
        <dbReference type="RefSeq" id="XP_011071797.1"/>
    </source>
</evidence>
<evidence type="ECO:0000256" key="7">
    <source>
        <dbReference type="ARBA" id="ARBA00023242"/>
    </source>
</evidence>
<dbReference type="PANTHER" id="PTHR31713:SF14">
    <property type="entry name" value="CALMODULIN-BINDING PROTEIN 60 A"/>
    <property type="match status" value="1"/>
</dbReference>
<dbReference type="InterPro" id="IPR046829">
    <property type="entry name" value="Calmod_bind_C"/>
</dbReference>
<feature type="compositionally biased region" description="Polar residues" evidence="8">
    <location>
        <begin position="418"/>
        <end position="440"/>
    </location>
</feature>
<dbReference type="GO" id="GO:0003700">
    <property type="term" value="F:DNA-binding transcription factor activity"/>
    <property type="evidence" value="ECO:0007669"/>
    <property type="project" value="TreeGrafter"/>
</dbReference>
<dbReference type="Pfam" id="PF20452">
    <property type="entry name" value="Calmod_bind_C"/>
    <property type="match status" value="1"/>
</dbReference>
<gene>
    <name evidence="13" type="primary">LOC105157173</name>
</gene>
<evidence type="ECO:0000256" key="5">
    <source>
        <dbReference type="ARBA" id="ARBA00023159"/>
    </source>
</evidence>
<feature type="compositionally biased region" description="Polar residues" evidence="8">
    <location>
        <begin position="447"/>
        <end position="458"/>
    </location>
</feature>
<dbReference type="InParanoid" id="A0A6I9SQ00"/>
<feature type="domain" description="Calmodulin binding protein C-terminal" evidence="11">
    <location>
        <begin position="321"/>
        <end position="382"/>
    </location>
</feature>
<keyword evidence="3" id="KW-0805">Transcription regulation</keyword>
<dbReference type="RefSeq" id="XP_011071797.1">
    <property type="nucleotide sequence ID" value="XM_011073495.2"/>
</dbReference>
<dbReference type="InterPro" id="IPR046831">
    <property type="entry name" value="Calmodulin_bind_N"/>
</dbReference>
<evidence type="ECO:0000256" key="1">
    <source>
        <dbReference type="ARBA" id="ARBA00004123"/>
    </source>
</evidence>
<protein>
    <submittedName>
        <fullName evidence="13">Calmodulin-binding protein 60 A-like isoform X1</fullName>
    </submittedName>
</protein>
<dbReference type="GO" id="GO:0005634">
    <property type="term" value="C:nucleus"/>
    <property type="evidence" value="ECO:0007669"/>
    <property type="project" value="UniProtKB-SubCell"/>
</dbReference>
<evidence type="ECO:0000256" key="4">
    <source>
        <dbReference type="ARBA" id="ARBA00023125"/>
    </source>
</evidence>
<comment type="subcellular location">
    <subcellularLocation>
        <location evidence="1">Nucleus</location>
    </subcellularLocation>
</comment>
<sequence length="558" mass="62347">MEVNMQMEGVNNGGSEQASSSDDGQLVVALREMMRKEIEVTVIRTVKRVIVPLVEDLIRKVVKEEIQSAQEKFLIGGKRSHANEMAMSKERSLHLTFLDEVSGPVLTGKAIEGKGGTPMRVGLVDKITGQVVDCGPESSAKVEIVVLEAGDNDNEQNLSLENFNDRIIRESDKKKPHFPKSNYIYLKEGVGILCNVKLGHDSRWMKSCKCRLGARIVENFGAIKVQAAWTESFMVSDSRSKLYEKHYPPSLLDPVWRLDNIGKDGARCRRLNKNKVLTVQDFLFLHSIHPERLQNIVGVGAEILKATLDHARTCNIDDKRIYLYYPSSELKMGVAFDVVGGLKGVVIHDSHYIPNNLLSENEKDCAHNLLLSAFENRQDITYFNDETALLHQFPHRSSYIGAASHSSIEDGLHDQHLTISKSTNGYDPTEPGTSSQSISPSVRPYGNPNTNHHFGSLGSTTMGQLHDPYLGVPNQSPTSSFCDLNCLLENFGDNENLMSLIFPERNNSSESLRAESHSRQQSNAGSIHLVMAIMLWMFRARKRVMALGGVHVQKRRRI</sequence>
<dbReference type="PANTHER" id="PTHR31713">
    <property type="entry name" value="OS02G0177800 PROTEIN"/>
    <property type="match status" value="1"/>
</dbReference>
<evidence type="ECO:0000259" key="10">
    <source>
        <dbReference type="Pfam" id="PF20451"/>
    </source>
</evidence>
<organism evidence="12 13">
    <name type="scientific">Sesamum indicum</name>
    <name type="common">Oriental sesame</name>
    <name type="synonym">Sesamum orientale</name>
    <dbReference type="NCBI Taxonomy" id="4182"/>
    <lineage>
        <taxon>Eukaryota</taxon>
        <taxon>Viridiplantae</taxon>
        <taxon>Streptophyta</taxon>
        <taxon>Embryophyta</taxon>
        <taxon>Tracheophyta</taxon>
        <taxon>Spermatophyta</taxon>
        <taxon>Magnoliopsida</taxon>
        <taxon>eudicotyledons</taxon>
        <taxon>Gunneridae</taxon>
        <taxon>Pentapetalae</taxon>
        <taxon>asterids</taxon>
        <taxon>lamiids</taxon>
        <taxon>Lamiales</taxon>
        <taxon>Pedaliaceae</taxon>
        <taxon>Sesamum</taxon>
    </lineage>
</organism>
<evidence type="ECO:0000259" key="11">
    <source>
        <dbReference type="Pfam" id="PF20452"/>
    </source>
</evidence>
<keyword evidence="5" id="KW-0010">Activator</keyword>
<reference evidence="13" key="1">
    <citation type="submission" date="2025-08" db="UniProtKB">
        <authorList>
            <consortium name="RefSeq"/>
        </authorList>
    </citation>
    <scope>IDENTIFICATION</scope>
</reference>
<comment type="similarity">
    <text evidence="2">Belongs to the plant ACBP60 protein family.</text>
</comment>
<keyword evidence="7" id="KW-0539">Nucleus</keyword>
<feature type="region of interest" description="Disordered" evidence="8">
    <location>
        <begin position="1"/>
        <end position="22"/>
    </location>
</feature>
<dbReference type="GO" id="GO:0043565">
    <property type="term" value="F:sequence-specific DNA binding"/>
    <property type="evidence" value="ECO:0007669"/>
    <property type="project" value="TreeGrafter"/>
</dbReference>
<dbReference type="GO" id="GO:0005516">
    <property type="term" value="F:calmodulin binding"/>
    <property type="evidence" value="ECO:0007669"/>
    <property type="project" value="InterPro"/>
</dbReference>
<feature type="region of interest" description="Disordered" evidence="8">
    <location>
        <begin position="418"/>
        <end position="458"/>
    </location>
</feature>
<evidence type="ECO:0000256" key="8">
    <source>
        <dbReference type="SAM" id="MobiDB-lite"/>
    </source>
</evidence>
<evidence type="ECO:0000313" key="12">
    <source>
        <dbReference type="Proteomes" id="UP000504604"/>
    </source>
</evidence>
<dbReference type="Proteomes" id="UP000504604">
    <property type="component" value="Linkage group LG3"/>
</dbReference>
<keyword evidence="12" id="KW-1185">Reference proteome</keyword>
<name>A0A6I9SQ00_SESIN</name>
<dbReference type="GeneID" id="105157173"/>
<dbReference type="OrthoDB" id="899842at2759"/>
<dbReference type="AlphaFoldDB" id="A0A6I9SQ00"/>
<evidence type="ECO:0000256" key="2">
    <source>
        <dbReference type="ARBA" id="ARBA00007214"/>
    </source>
</evidence>
<feature type="domain" description="Calmodulin binding protein central" evidence="10">
    <location>
        <begin position="251"/>
        <end position="314"/>
    </location>
</feature>
<accession>A0A6I9SQ00</accession>
<dbReference type="Pfam" id="PF07887">
    <property type="entry name" value="Calmodulin_bind"/>
    <property type="match status" value="1"/>
</dbReference>